<gene>
    <name evidence="2" type="ORF">SETIT_6G149000v2</name>
</gene>
<evidence type="ECO:0000313" key="4">
    <source>
        <dbReference type="Proteomes" id="UP000004995"/>
    </source>
</evidence>
<evidence type="ECO:0000313" key="2">
    <source>
        <dbReference type="EMBL" id="RCV31091.1"/>
    </source>
</evidence>
<organism evidence="2">
    <name type="scientific">Setaria italica</name>
    <name type="common">Foxtail millet</name>
    <name type="synonym">Panicum italicum</name>
    <dbReference type="NCBI Taxonomy" id="4555"/>
    <lineage>
        <taxon>Eukaryota</taxon>
        <taxon>Viridiplantae</taxon>
        <taxon>Streptophyta</taxon>
        <taxon>Embryophyta</taxon>
        <taxon>Tracheophyta</taxon>
        <taxon>Spermatophyta</taxon>
        <taxon>Magnoliopsida</taxon>
        <taxon>Liliopsida</taxon>
        <taxon>Poales</taxon>
        <taxon>Poaceae</taxon>
        <taxon>PACMAD clade</taxon>
        <taxon>Panicoideae</taxon>
        <taxon>Panicodae</taxon>
        <taxon>Paniceae</taxon>
        <taxon>Cenchrinae</taxon>
        <taxon>Setaria</taxon>
    </lineage>
</organism>
<dbReference type="EMBL" id="AGNK02003848">
    <property type="status" value="NOT_ANNOTATED_CDS"/>
    <property type="molecule type" value="Genomic_DNA"/>
</dbReference>
<dbReference type="HOGENOM" id="CLU_1380206_0_0_1"/>
<accession>K3YJR9</accession>
<dbReference type="AlphaFoldDB" id="K3YJR9"/>
<name>K3YJR9_SETIT</name>
<dbReference type="Gramene" id="KQL01807">
    <property type="protein sequence ID" value="KQL01807"/>
    <property type="gene ID" value="SETIT_014488mg"/>
</dbReference>
<sequence length="196" mass="19807">MTAAASNAALASPPPPGSGPALVRRPNLAAVKALMFPCLASLWVGGASAAAAAAILAVQPSGEGASLVDTLMGASLMGILLATLLAKIVFTLLLSAALRDAYPVLEACGPKLRSMLRDVAWFGYAEALLFVVASLVGCVVVVEVSDGSRVCSIGALIIDVEAVACAAIACFDIIPSRALKLWRVKPSGATADGYIV</sequence>
<evidence type="ECO:0000313" key="3">
    <source>
        <dbReference type="EnsemblPlants" id="KQL01807"/>
    </source>
</evidence>
<feature type="transmembrane region" description="Helical" evidence="1">
    <location>
        <begin position="154"/>
        <end position="174"/>
    </location>
</feature>
<dbReference type="EMBL" id="CM003533">
    <property type="protein sequence ID" value="RCV31091.1"/>
    <property type="molecule type" value="Genomic_DNA"/>
</dbReference>
<keyword evidence="4" id="KW-1185">Reference proteome</keyword>
<reference evidence="2 4" key="1">
    <citation type="journal article" date="2012" name="Nat. Biotechnol.">
        <title>Reference genome sequence of the model plant Setaria.</title>
        <authorList>
            <person name="Bennetzen J.L."/>
            <person name="Schmutz J."/>
            <person name="Wang H."/>
            <person name="Percifield R."/>
            <person name="Hawkins J."/>
            <person name="Pontaroli A.C."/>
            <person name="Estep M."/>
            <person name="Feng L."/>
            <person name="Vaughn J.N."/>
            <person name="Grimwood J."/>
            <person name="Jenkins J."/>
            <person name="Barry K."/>
            <person name="Lindquist E."/>
            <person name="Hellsten U."/>
            <person name="Deshpande S."/>
            <person name="Wang X."/>
            <person name="Wu X."/>
            <person name="Mitros T."/>
            <person name="Triplett J."/>
            <person name="Yang X."/>
            <person name="Ye C.Y."/>
            <person name="Mauro-Herrera M."/>
            <person name="Wang L."/>
            <person name="Li P."/>
            <person name="Sharma M."/>
            <person name="Sharma R."/>
            <person name="Ronald P.C."/>
            <person name="Panaud O."/>
            <person name="Kellogg E.A."/>
            <person name="Brutnell T.P."/>
            <person name="Doust A.N."/>
            <person name="Tuskan G.A."/>
            <person name="Rokhsar D."/>
            <person name="Devos K.M."/>
        </authorList>
    </citation>
    <scope>NUCLEOTIDE SEQUENCE [LARGE SCALE GENOMIC DNA]</scope>
    <source>
        <strain evidence="4">cv. Yugu1</strain>
        <strain evidence="2">Yugu1</strain>
    </source>
</reference>
<keyword evidence="1" id="KW-0812">Transmembrane</keyword>
<evidence type="ECO:0000256" key="1">
    <source>
        <dbReference type="SAM" id="Phobius"/>
    </source>
</evidence>
<protein>
    <submittedName>
        <fullName evidence="2 3">Uncharacterized protein</fullName>
    </submittedName>
</protein>
<feature type="transmembrane region" description="Helical" evidence="1">
    <location>
        <begin position="34"/>
        <end position="56"/>
    </location>
</feature>
<proteinExistence type="predicted"/>
<keyword evidence="1" id="KW-1133">Transmembrane helix</keyword>
<reference evidence="2" key="2">
    <citation type="submission" date="2015-07" db="EMBL/GenBank/DDBJ databases">
        <authorList>
            <person name="Noorani M."/>
        </authorList>
    </citation>
    <scope>NUCLEOTIDE SEQUENCE</scope>
    <source>
        <strain evidence="2">Yugu1</strain>
    </source>
</reference>
<feature type="transmembrane region" description="Helical" evidence="1">
    <location>
        <begin position="119"/>
        <end position="142"/>
    </location>
</feature>
<feature type="transmembrane region" description="Helical" evidence="1">
    <location>
        <begin position="76"/>
        <end position="98"/>
    </location>
</feature>
<dbReference type="EnsemblPlants" id="KQL01807">
    <property type="protein sequence ID" value="KQL01807"/>
    <property type="gene ID" value="SETIT_014488mg"/>
</dbReference>
<dbReference type="Proteomes" id="UP000004995">
    <property type="component" value="Unassembled WGS sequence"/>
</dbReference>
<reference evidence="3" key="3">
    <citation type="submission" date="2018-08" db="UniProtKB">
        <authorList>
            <consortium name="EnsemblPlants"/>
        </authorList>
    </citation>
    <scope>IDENTIFICATION</scope>
    <source>
        <strain evidence="3">Yugu1</strain>
    </source>
</reference>
<keyword evidence="1" id="KW-0472">Membrane</keyword>
<dbReference type="OMA" id="ACFDIIP"/>